<dbReference type="OrthoDB" id="10403118at2759"/>
<accession>C1MM10</accession>
<dbReference type="AlphaFoldDB" id="C1MM10"/>
<organism evidence="2">
    <name type="scientific">Micromonas pusilla (strain CCMP1545)</name>
    <name type="common">Picoplanktonic green alga</name>
    <dbReference type="NCBI Taxonomy" id="564608"/>
    <lineage>
        <taxon>Eukaryota</taxon>
        <taxon>Viridiplantae</taxon>
        <taxon>Chlorophyta</taxon>
        <taxon>Mamiellophyceae</taxon>
        <taxon>Mamiellales</taxon>
        <taxon>Mamiellaceae</taxon>
        <taxon>Micromonas</taxon>
    </lineage>
</organism>
<dbReference type="EMBL" id="GG663737">
    <property type="protein sequence ID" value="EEH58958.1"/>
    <property type="molecule type" value="Genomic_DNA"/>
</dbReference>
<evidence type="ECO:0000313" key="2">
    <source>
        <dbReference type="Proteomes" id="UP000001876"/>
    </source>
</evidence>
<evidence type="ECO:0000313" key="1">
    <source>
        <dbReference type="EMBL" id="EEH58958.1"/>
    </source>
</evidence>
<dbReference type="KEGG" id="mpp:MICPUCDRAFT_56358"/>
<keyword evidence="2" id="KW-1185">Reference proteome</keyword>
<proteinExistence type="predicted"/>
<name>C1MM10_MICPC</name>
<dbReference type="Proteomes" id="UP000001876">
    <property type="component" value="Unassembled WGS sequence"/>
</dbReference>
<protein>
    <submittedName>
        <fullName evidence="1">Predicted protein</fullName>
    </submittedName>
</protein>
<sequence>MESPPDDDAAPASSDAALLPVGHPVRVKRAGEWLDEWAEILAVKSPPIAESPVARYDVLVKPMIDVTTVSDERGPGVRDGDGNYFRLHTVWYVITDKPYPDEVVELTPETDPDAETKIRAYQKKYEQDGFMRKLYADEKRRTSEVTVRALMNADVERVAAAGPGRVDEVSVPVDVNLYWMKPVLEVMTKYRPTVAKGMTAGWHKPVTFFFHTDKSREAMKNNYEKVLMPSFREGLAPPGGKPLHGGKLYLDGKLLAEDPEKCGFPGYCYEYQHVCVWAVDEQVPFVFVPAGQNYDAEAWKAVYHGRREPPARGCMDACVAM</sequence>
<gene>
    <name evidence="1" type="ORF">MICPUCDRAFT_56358</name>
</gene>
<reference evidence="1 2" key="1">
    <citation type="journal article" date="2009" name="Science">
        <title>Green evolution and dynamic adaptations revealed by genomes of the marine picoeukaryotes Micromonas.</title>
        <authorList>
            <person name="Worden A.Z."/>
            <person name="Lee J.H."/>
            <person name="Mock T."/>
            <person name="Rouze P."/>
            <person name="Simmons M.P."/>
            <person name="Aerts A.L."/>
            <person name="Allen A.E."/>
            <person name="Cuvelier M.L."/>
            <person name="Derelle E."/>
            <person name="Everett M.V."/>
            <person name="Foulon E."/>
            <person name="Grimwood J."/>
            <person name="Gundlach H."/>
            <person name="Henrissat B."/>
            <person name="Napoli C."/>
            <person name="McDonald S.M."/>
            <person name="Parker M.S."/>
            <person name="Rombauts S."/>
            <person name="Salamov A."/>
            <person name="Von Dassow P."/>
            <person name="Badger J.H."/>
            <person name="Coutinho P.M."/>
            <person name="Demir E."/>
            <person name="Dubchak I."/>
            <person name="Gentemann C."/>
            <person name="Eikrem W."/>
            <person name="Gready J.E."/>
            <person name="John U."/>
            <person name="Lanier W."/>
            <person name="Lindquist E.A."/>
            <person name="Lucas S."/>
            <person name="Mayer K.F."/>
            <person name="Moreau H."/>
            <person name="Not F."/>
            <person name="Otillar R."/>
            <person name="Panaud O."/>
            <person name="Pangilinan J."/>
            <person name="Paulsen I."/>
            <person name="Piegu B."/>
            <person name="Poliakov A."/>
            <person name="Robbens S."/>
            <person name="Schmutz J."/>
            <person name="Toulza E."/>
            <person name="Wyss T."/>
            <person name="Zelensky A."/>
            <person name="Zhou K."/>
            <person name="Armbrust E.V."/>
            <person name="Bhattacharya D."/>
            <person name="Goodenough U.W."/>
            <person name="Van de Peer Y."/>
            <person name="Grigoriev I.V."/>
        </authorList>
    </citation>
    <scope>NUCLEOTIDE SEQUENCE [LARGE SCALE GENOMIC DNA]</scope>
    <source>
        <strain evidence="1 2">CCMP1545</strain>
    </source>
</reference>
<dbReference type="RefSeq" id="XP_003057313.1">
    <property type="nucleotide sequence ID" value="XM_003057267.1"/>
</dbReference>
<dbReference type="GeneID" id="9682297"/>
<dbReference type="OMA" id="DVNLYWM"/>